<evidence type="ECO:0008006" key="4">
    <source>
        <dbReference type="Google" id="ProtNLM"/>
    </source>
</evidence>
<proteinExistence type="predicted"/>
<keyword evidence="1" id="KW-1133">Transmembrane helix</keyword>
<organism evidence="2 3">
    <name type="scientific">Actinoallomurus liliacearum</name>
    <dbReference type="NCBI Taxonomy" id="1080073"/>
    <lineage>
        <taxon>Bacteria</taxon>
        <taxon>Bacillati</taxon>
        <taxon>Actinomycetota</taxon>
        <taxon>Actinomycetes</taxon>
        <taxon>Streptosporangiales</taxon>
        <taxon>Thermomonosporaceae</taxon>
        <taxon>Actinoallomurus</taxon>
    </lineage>
</organism>
<gene>
    <name evidence="2" type="ORF">GCM10023195_73560</name>
</gene>
<protein>
    <recommendedName>
        <fullName evidence="4">CU044_5270 family protein</fullName>
    </recommendedName>
</protein>
<name>A0ABP8TU96_9ACTN</name>
<keyword evidence="3" id="KW-1185">Reference proteome</keyword>
<accession>A0ABP8TU96</accession>
<sequence>MVDEMDLLRRLEGAEAVRPAAFDKARAVLQAAMAVEEVSENKGTTEVEGVTEIKAASRRRTRRGARRTAGFGAVGLAAAAAVALVVTSTSASSHKTSANGGPSAGATSAAANPILAKLAADITPLRAELSGDATLEIRNQSPTSDAVGGNGVDLFSDDGTYYWAVSKKSLVKAVKDPHHEDEGQFKRDIAAALYAVKGDIGTARARMAVANLVPGKPHPDPTQAANEKLKAIAKAKGKKYVPLKPLTPAQKKDQTENFIWTNSLDALVAAPENPQVRAGVLRILASMPHVKVTKTTTAGQPTLTLADSWPNLDHSGLVESLVINAKTGSPVALFNREPGKPLNATYYHTSRVRLADIKAGKF</sequence>
<reference evidence="3" key="1">
    <citation type="journal article" date="2019" name="Int. J. Syst. Evol. Microbiol.">
        <title>The Global Catalogue of Microorganisms (GCM) 10K type strain sequencing project: providing services to taxonomists for standard genome sequencing and annotation.</title>
        <authorList>
            <consortium name="The Broad Institute Genomics Platform"/>
            <consortium name="The Broad Institute Genome Sequencing Center for Infectious Disease"/>
            <person name="Wu L."/>
            <person name="Ma J."/>
        </authorList>
    </citation>
    <scope>NUCLEOTIDE SEQUENCE [LARGE SCALE GENOMIC DNA]</scope>
    <source>
        <strain evidence="3">JCM 17938</strain>
    </source>
</reference>
<evidence type="ECO:0000313" key="2">
    <source>
        <dbReference type="EMBL" id="GAA4616540.1"/>
    </source>
</evidence>
<dbReference type="EMBL" id="BAABHJ010000034">
    <property type="protein sequence ID" value="GAA4616540.1"/>
    <property type="molecule type" value="Genomic_DNA"/>
</dbReference>
<dbReference type="Proteomes" id="UP001500212">
    <property type="component" value="Unassembled WGS sequence"/>
</dbReference>
<comment type="caution">
    <text evidence="2">The sequence shown here is derived from an EMBL/GenBank/DDBJ whole genome shotgun (WGS) entry which is preliminary data.</text>
</comment>
<keyword evidence="1" id="KW-0472">Membrane</keyword>
<evidence type="ECO:0000256" key="1">
    <source>
        <dbReference type="SAM" id="Phobius"/>
    </source>
</evidence>
<evidence type="ECO:0000313" key="3">
    <source>
        <dbReference type="Proteomes" id="UP001500212"/>
    </source>
</evidence>
<keyword evidence="1" id="KW-0812">Transmembrane</keyword>
<feature type="transmembrane region" description="Helical" evidence="1">
    <location>
        <begin position="68"/>
        <end position="86"/>
    </location>
</feature>